<dbReference type="HOGENOM" id="CLU_016755_0_1_5"/>
<feature type="disulfide bond" description="Redox-active" evidence="12">
    <location>
        <begin position="51"/>
        <end position="56"/>
    </location>
</feature>
<accession>A0A0H3LZH3</accession>
<dbReference type="AlphaFoldDB" id="A0A0H3LZH3"/>
<feature type="binding site" evidence="11">
    <location>
        <begin position="331"/>
        <end position="334"/>
    </location>
    <ligand>
        <name>FAD</name>
        <dbReference type="ChEBI" id="CHEBI:57692"/>
    </ligand>
</feature>
<dbReference type="PRINTS" id="PR00368">
    <property type="entry name" value="FADPNR"/>
</dbReference>
<keyword evidence="17" id="KW-1185">Reference proteome</keyword>
<dbReference type="Gene3D" id="3.30.390.30">
    <property type="match status" value="1"/>
</dbReference>
<dbReference type="GO" id="GO:0045333">
    <property type="term" value="P:cellular respiration"/>
    <property type="evidence" value="ECO:0007669"/>
    <property type="project" value="UniProtKB-ARBA"/>
</dbReference>
<dbReference type="KEGG" id="erw:ERWE_CDS_05380"/>
<reference evidence="16 17" key="1">
    <citation type="journal article" date="2006" name="J. Bacteriol.">
        <title>Comparative genomic analysis of three strains of Ehrlichia ruminantium reveals an active process of genome size plasticity.</title>
        <authorList>
            <person name="Frutos R."/>
            <person name="Viari A."/>
            <person name="Ferraz C."/>
            <person name="Morgat A."/>
            <person name="Eychenie S."/>
            <person name="Kandassami Y."/>
            <person name="Chantal I."/>
            <person name="Bensaid A."/>
            <person name="Coissac E."/>
            <person name="Vachiery N."/>
            <person name="Demaille J."/>
            <person name="Martinez D."/>
        </authorList>
    </citation>
    <scope>NUCLEOTIDE SEQUENCE [LARGE SCALE GENOMIC DNA]</scope>
    <source>
        <strain evidence="16 17">Welgevonden</strain>
    </source>
</reference>
<keyword evidence="11" id="KW-0547">Nucleotide-binding</keyword>
<dbReference type="Proteomes" id="UP000001021">
    <property type="component" value="Chromosome"/>
</dbReference>
<feature type="binding site" evidence="11">
    <location>
        <position position="60"/>
    </location>
    <ligand>
        <name>FAD</name>
        <dbReference type="ChEBI" id="CHEBI:57692"/>
    </ligand>
</feature>
<dbReference type="GO" id="GO:0006103">
    <property type="term" value="P:2-oxoglutarate metabolic process"/>
    <property type="evidence" value="ECO:0007669"/>
    <property type="project" value="TreeGrafter"/>
</dbReference>
<dbReference type="EC" id="1.8.1.4" evidence="2 13"/>
<evidence type="ECO:0000256" key="5">
    <source>
        <dbReference type="ARBA" id="ARBA00023002"/>
    </source>
</evidence>
<dbReference type="FunFam" id="3.50.50.60:FF:000025">
    <property type="entry name" value="Dihydrolipoyl dehydrogenase"/>
    <property type="match status" value="1"/>
</dbReference>
<feature type="binding site" evidence="11">
    <location>
        <position position="124"/>
    </location>
    <ligand>
        <name>FAD</name>
        <dbReference type="ChEBI" id="CHEBI:57692"/>
    </ligand>
</feature>
<dbReference type="PIRSF" id="PIRSF000350">
    <property type="entry name" value="Mercury_reductase_MerA"/>
    <property type="match status" value="1"/>
</dbReference>
<dbReference type="InterPro" id="IPR050151">
    <property type="entry name" value="Class-I_Pyr_Nuc-Dis_Oxidored"/>
</dbReference>
<dbReference type="Pfam" id="PF07992">
    <property type="entry name" value="Pyr_redox_2"/>
    <property type="match status" value="1"/>
</dbReference>
<comment type="catalytic activity">
    <reaction evidence="9 13">
        <text>N(6)-[(R)-dihydrolipoyl]-L-lysyl-[protein] + NAD(+) = N(6)-[(R)-lipoyl]-L-lysyl-[protein] + NADH + H(+)</text>
        <dbReference type="Rhea" id="RHEA:15045"/>
        <dbReference type="Rhea" id="RHEA-COMP:10474"/>
        <dbReference type="Rhea" id="RHEA-COMP:10475"/>
        <dbReference type="ChEBI" id="CHEBI:15378"/>
        <dbReference type="ChEBI" id="CHEBI:57540"/>
        <dbReference type="ChEBI" id="CHEBI:57945"/>
        <dbReference type="ChEBI" id="CHEBI:83099"/>
        <dbReference type="ChEBI" id="CHEBI:83100"/>
        <dbReference type="EC" id="1.8.1.4"/>
    </reaction>
</comment>
<dbReference type="InterPro" id="IPR036188">
    <property type="entry name" value="FAD/NAD-bd_sf"/>
</dbReference>
<evidence type="ECO:0000313" key="17">
    <source>
        <dbReference type="Proteomes" id="UP000001021"/>
    </source>
</evidence>
<dbReference type="InterPro" id="IPR001100">
    <property type="entry name" value="Pyr_nuc-diS_OxRdtase"/>
</dbReference>
<dbReference type="NCBIfam" id="TIGR01350">
    <property type="entry name" value="lipoamide_DH"/>
    <property type="match status" value="1"/>
</dbReference>
<dbReference type="PANTHER" id="PTHR22912:SF151">
    <property type="entry name" value="DIHYDROLIPOYL DEHYDROGENASE, MITOCHONDRIAL"/>
    <property type="match status" value="1"/>
</dbReference>
<dbReference type="SUPFAM" id="SSF55424">
    <property type="entry name" value="FAD/NAD-linked reductases, dimerisation (C-terminal) domain"/>
    <property type="match status" value="1"/>
</dbReference>
<evidence type="ECO:0000256" key="9">
    <source>
        <dbReference type="ARBA" id="ARBA00049187"/>
    </source>
</evidence>
<feature type="binding site" evidence="11">
    <location>
        <position position="216"/>
    </location>
    <ligand>
        <name>NAD(+)</name>
        <dbReference type="ChEBI" id="CHEBI:57540"/>
    </ligand>
</feature>
<dbReference type="GO" id="GO:0004148">
    <property type="term" value="F:dihydrolipoyl dehydrogenase (NADH) activity"/>
    <property type="evidence" value="ECO:0007669"/>
    <property type="project" value="UniProtKB-EC"/>
</dbReference>
<dbReference type="PROSITE" id="PS00076">
    <property type="entry name" value="PYRIDINE_REDOX_1"/>
    <property type="match status" value="1"/>
</dbReference>
<comment type="similarity">
    <text evidence="1 13">Belongs to the class-I pyridine nucleotide-disulfide oxidoreductase family.</text>
</comment>
<dbReference type="PRINTS" id="PR00411">
    <property type="entry name" value="PNDRDTASEI"/>
</dbReference>
<evidence type="ECO:0000256" key="4">
    <source>
        <dbReference type="ARBA" id="ARBA00022827"/>
    </source>
</evidence>
<evidence type="ECO:0000256" key="3">
    <source>
        <dbReference type="ARBA" id="ARBA00022630"/>
    </source>
</evidence>
<dbReference type="InterPro" id="IPR023753">
    <property type="entry name" value="FAD/NAD-binding_dom"/>
</dbReference>
<organism evidence="16 17">
    <name type="scientific">Ehrlichia ruminantium (strain Welgevonden)</name>
    <dbReference type="NCBI Taxonomy" id="254945"/>
    <lineage>
        <taxon>Bacteria</taxon>
        <taxon>Pseudomonadati</taxon>
        <taxon>Pseudomonadota</taxon>
        <taxon>Alphaproteobacteria</taxon>
        <taxon>Rickettsiales</taxon>
        <taxon>Anaplasmataceae</taxon>
        <taxon>Ehrlichia</taxon>
    </lineage>
</organism>
<evidence type="ECO:0000256" key="12">
    <source>
        <dbReference type="PIRSR" id="PIRSR000350-4"/>
    </source>
</evidence>
<evidence type="ECO:0000256" key="2">
    <source>
        <dbReference type="ARBA" id="ARBA00012608"/>
    </source>
</evidence>
<evidence type="ECO:0000256" key="8">
    <source>
        <dbReference type="ARBA" id="ARBA00023284"/>
    </source>
</evidence>
<dbReference type="Gene3D" id="3.50.50.60">
    <property type="entry name" value="FAD/NAD(P)-binding domain"/>
    <property type="match status" value="2"/>
</dbReference>
<evidence type="ECO:0000259" key="15">
    <source>
        <dbReference type="Pfam" id="PF07992"/>
    </source>
</evidence>
<dbReference type="EMBL" id="CR925678">
    <property type="protein sequence ID" value="CAI27032.1"/>
    <property type="molecule type" value="Genomic_DNA"/>
</dbReference>
<feature type="active site" description="Proton acceptor" evidence="10">
    <location>
        <position position="457"/>
    </location>
</feature>
<keyword evidence="4 11" id="KW-0274">FAD</keyword>
<dbReference type="InterPro" id="IPR006258">
    <property type="entry name" value="Lipoamide_DH"/>
</dbReference>
<comment type="miscellaneous">
    <text evidence="13">The active site is a redox-active disulfide bond.</text>
</comment>
<keyword evidence="5 13" id="KW-0560">Oxidoreductase</keyword>
<keyword evidence="7" id="KW-1015">Disulfide bond</keyword>
<evidence type="ECO:0000256" key="11">
    <source>
        <dbReference type="PIRSR" id="PIRSR000350-3"/>
    </source>
</evidence>
<comment type="cofactor">
    <cofactor evidence="11 13">
        <name>FAD</name>
        <dbReference type="ChEBI" id="CHEBI:57692"/>
    </cofactor>
    <text evidence="11 13">Binds 1 FAD per subunit.</text>
</comment>
<gene>
    <name evidence="16" type="primary">lpd</name>
    <name evidence="16" type="ordered locus">ERWE_CDS_05380</name>
</gene>
<feature type="binding site" evidence="11">
    <location>
        <begin position="156"/>
        <end position="158"/>
    </location>
    <ligand>
        <name>FAD</name>
        <dbReference type="ChEBI" id="CHEBI:57692"/>
    </ligand>
</feature>
<dbReference type="eggNOG" id="COG1249">
    <property type="taxonomic scope" value="Bacteria"/>
</dbReference>
<dbReference type="SUPFAM" id="SSF51905">
    <property type="entry name" value="FAD/NAD(P)-binding domain"/>
    <property type="match status" value="1"/>
</dbReference>
<dbReference type="FunFam" id="3.30.390.30:FF:000001">
    <property type="entry name" value="Dihydrolipoyl dehydrogenase"/>
    <property type="match status" value="1"/>
</dbReference>
<feature type="binding site" evidence="11">
    <location>
        <position position="285"/>
    </location>
    <ligand>
        <name>NAD(+)</name>
        <dbReference type="ChEBI" id="CHEBI:57540"/>
    </ligand>
</feature>
<evidence type="ECO:0000256" key="6">
    <source>
        <dbReference type="ARBA" id="ARBA00023027"/>
    </source>
</evidence>
<keyword evidence="8 13" id="KW-0676">Redox-active center</keyword>
<dbReference type="PANTHER" id="PTHR22912">
    <property type="entry name" value="DISULFIDE OXIDOREDUCTASE"/>
    <property type="match status" value="1"/>
</dbReference>
<feature type="domain" description="FAD/NAD(P)-binding" evidence="15">
    <location>
        <begin position="13"/>
        <end position="340"/>
    </location>
</feature>
<evidence type="ECO:0000256" key="10">
    <source>
        <dbReference type="PIRSR" id="PIRSR000350-2"/>
    </source>
</evidence>
<evidence type="ECO:0000256" key="1">
    <source>
        <dbReference type="ARBA" id="ARBA00007532"/>
    </source>
</evidence>
<dbReference type="GO" id="GO:0045252">
    <property type="term" value="C:oxoglutarate dehydrogenase complex"/>
    <property type="evidence" value="ECO:0007669"/>
    <property type="project" value="TreeGrafter"/>
</dbReference>
<dbReference type="GO" id="GO:0050660">
    <property type="term" value="F:flavin adenine dinucleotide binding"/>
    <property type="evidence" value="ECO:0007669"/>
    <property type="project" value="InterPro"/>
</dbReference>
<dbReference type="InterPro" id="IPR004099">
    <property type="entry name" value="Pyr_nucl-diS_OxRdtase_dimer"/>
</dbReference>
<evidence type="ECO:0000256" key="7">
    <source>
        <dbReference type="ARBA" id="ARBA00023157"/>
    </source>
</evidence>
<keyword evidence="6 11" id="KW-0520">NAD</keyword>
<evidence type="ECO:0000256" key="13">
    <source>
        <dbReference type="RuleBase" id="RU003692"/>
    </source>
</evidence>
<dbReference type="InterPro" id="IPR012999">
    <property type="entry name" value="Pyr_OxRdtase_I_AS"/>
</dbReference>
<proteinExistence type="inferred from homology"/>
<dbReference type="Pfam" id="PF02852">
    <property type="entry name" value="Pyr_redox_dim"/>
    <property type="match status" value="1"/>
</dbReference>
<name>A0A0H3LZH3_EHRRW</name>
<dbReference type="InterPro" id="IPR016156">
    <property type="entry name" value="FAD/NAD-linked_Rdtase_dimer_sf"/>
</dbReference>
<protein>
    <recommendedName>
        <fullName evidence="2 13">Dihydrolipoyl dehydrogenase</fullName>
        <ecNumber evidence="2 13">1.8.1.4</ecNumber>
    </recommendedName>
</protein>
<keyword evidence="3 13" id="KW-0285">Flavoprotein</keyword>
<sequence>MIKKYRKKCMQNYDIVVIGGGPGGYKCAIRSAQLGLKVACVDKNEILGGTCLRVGCIPSKALLHFSHEYYHIKNHLDEVGITCNSLSFNLDKIMSFKNKNITELSNGINYLFASNKIDRLCGVGKIRSINSNNFDITVTGNNGEEKITAKYVVIATGSEVASFPGIEIDEKNVVSSTAALSFKEVPKKLVVVGAGAIGLEMSSVWSRFGSEVTVVEFFDKIAPSMDIDISKALLASLKKQGINFKLSTKVTSIDKSSDNLTIHLESVKDGKSEIIEAEKVLISIGRMPYTDGLIDQNCIECDSRGFIKVNNKYETNIPGIFAIGDVIGGAMLAHKAEEEGIAVAELIAGNIPHVDYDIIPSVIYTHPAVASIGKTEESLKNINYAYNVGKSNFSANSRSKITNNGEGFVKVLTSKENNAILGVHIIGAYADTIINEAAIAMAYRASSEDVFRISHSHPDVNEAFKDACEAAYLK</sequence>
<feature type="binding site" evidence="11">
    <location>
        <position position="325"/>
    </location>
    <ligand>
        <name>FAD</name>
        <dbReference type="ChEBI" id="CHEBI:57692"/>
    </ligand>
</feature>
<feature type="domain" description="Pyridine nucleotide-disulphide oxidoreductase dimerisation" evidence="14">
    <location>
        <begin position="359"/>
        <end position="467"/>
    </location>
</feature>
<evidence type="ECO:0000259" key="14">
    <source>
        <dbReference type="Pfam" id="PF02852"/>
    </source>
</evidence>
<evidence type="ECO:0000313" key="16">
    <source>
        <dbReference type="EMBL" id="CAI27032.1"/>
    </source>
</evidence>
<feature type="binding site" evidence="11">
    <location>
        <begin position="193"/>
        <end position="200"/>
    </location>
    <ligand>
        <name>NAD(+)</name>
        <dbReference type="ChEBI" id="CHEBI:57540"/>
    </ligand>
</feature>